<dbReference type="GO" id="GO:0016788">
    <property type="term" value="F:hydrolase activity, acting on ester bonds"/>
    <property type="evidence" value="ECO:0007669"/>
    <property type="project" value="InterPro"/>
</dbReference>
<evidence type="ECO:0000256" key="5">
    <source>
        <dbReference type="ARBA" id="ARBA00022801"/>
    </source>
</evidence>
<reference evidence="10" key="2">
    <citation type="submission" date="2025-08" db="UniProtKB">
        <authorList>
            <consortium name="RefSeq"/>
        </authorList>
    </citation>
    <scope>IDENTIFICATION</scope>
    <source>
        <tissue evidence="10">Leaf</tissue>
    </source>
</reference>
<keyword evidence="3" id="KW-0964">Secreted</keyword>
<dbReference type="InterPro" id="IPR051238">
    <property type="entry name" value="GDSL_esterase/lipase"/>
</dbReference>
<comment type="similarity">
    <text evidence="2">Belongs to the 'GDSL' lipolytic enzyme family.</text>
</comment>
<keyword evidence="8" id="KW-1133">Transmembrane helix</keyword>
<evidence type="ECO:0000256" key="1">
    <source>
        <dbReference type="ARBA" id="ARBA00004613"/>
    </source>
</evidence>
<organism evidence="9 10">
    <name type="scientific">Spinacia oleracea</name>
    <name type="common">Spinach</name>
    <dbReference type="NCBI Taxonomy" id="3562"/>
    <lineage>
        <taxon>Eukaryota</taxon>
        <taxon>Viridiplantae</taxon>
        <taxon>Streptophyta</taxon>
        <taxon>Embryophyta</taxon>
        <taxon>Tracheophyta</taxon>
        <taxon>Spermatophyta</taxon>
        <taxon>Magnoliopsida</taxon>
        <taxon>eudicotyledons</taxon>
        <taxon>Gunneridae</taxon>
        <taxon>Pentapetalae</taxon>
        <taxon>Caryophyllales</taxon>
        <taxon>Chenopodiaceae</taxon>
        <taxon>Chenopodioideae</taxon>
        <taxon>Anserineae</taxon>
        <taxon>Spinacia</taxon>
    </lineage>
</organism>
<dbReference type="RefSeq" id="XP_021843962.2">
    <property type="nucleotide sequence ID" value="XM_021988270.2"/>
</dbReference>
<evidence type="ECO:0000256" key="3">
    <source>
        <dbReference type="ARBA" id="ARBA00022525"/>
    </source>
</evidence>
<evidence type="ECO:0000313" key="10">
    <source>
        <dbReference type="RefSeq" id="XP_021843962.2"/>
    </source>
</evidence>
<evidence type="ECO:0000313" key="9">
    <source>
        <dbReference type="Proteomes" id="UP000813463"/>
    </source>
</evidence>
<dbReference type="AlphaFoldDB" id="A0A9R0I7I8"/>
<proteinExistence type="inferred from homology"/>
<keyword evidence="9" id="KW-1185">Reference proteome</keyword>
<keyword evidence="4" id="KW-0732">Signal</keyword>
<dbReference type="InterPro" id="IPR001087">
    <property type="entry name" value="GDSL"/>
</dbReference>
<keyword evidence="8" id="KW-0812">Transmembrane</keyword>
<evidence type="ECO:0000256" key="7">
    <source>
        <dbReference type="ARBA" id="ARBA00023098"/>
    </source>
</evidence>
<comment type="subcellular location">
    <subcellularLocation>
        <location evidence="1">Secreted</location>
    </subcellularLocation>
</comment>
<keyword evidence="6" id="KW-0442">Lipid degradation</keyword>
<keyword evidence="5" id="KW-0378">Hydrolase</keyword>
<keyword evidence="7" id="KW-0443">Lipid metabolism</keyword>
<dbReference type="Pfam" id="PF00657">
    <property type="entry name" value="Lipase_GDSL"/>
    <property type="match status" value="1"/>
</dbReference>
<sequence>MRVISYIRGFSGLMIITLMLFCYIAKAWNSSTTRELEQVEVKVPCFFIFGDSLVDNGNNNGIPTIVRSNFLPYGIDFPRGPTGRFTNGRTFVDFLAEFLGFPDFIPPFSEARYVEVLRGANFASGAAGIRDETGNYLGANVPMNEQIRNFGIVVELLREYFRGDENSLQNYLSKCIIYSGLGNNDYLNNYLMPLQYPESSQFTQEEFAAILLEEYQFQLTELYNLGVRKMILPNIAQMGCIPIKRLRNGTREGRCNEDQNNVIQPFNFGLRNLVDTLNNNGELPGANFVYLDYYEACKEIDSNRKSYGLEVVDKGCCGEGMNNVNGGHVSCLPFQTPCDDRKKFFFWDAFHPSEVVHMILANKAYTSDSNSYAYPINIKQLAML</sequence>
<dbReference type="Proteomes" id="UP000813463">
    <property type="component" value="Chromosome 1"/>
</dbReference>
<reference evidence="9" key="1">
    <citation type="journal article" date="2021" name="Nat. Commun.">
        <title>Genomic analyses provide insights into spinach domestication and the genetic basis of agronomic traits.</title>
        <authorList>
            <person name="Cai X."/>
            <person name="Sun X."/>
            <person name="Xu C."/>
            <person name="Sun H."/>
            <person name="Wang X."/>
            <person name="Ge C."/>
            <person name="Zhang Z."/>
            <person name="Wang Q."/>
            <person name="Fei Z."/>
            <person name="Jiao C."/>
            <person name="Wang Q."/>
        </authorList>
    </citation>
    <scope>NUCLEOTIDE SEQUENCE [LARGE SCALE GENOMIC DNA]</scope>
    <source>
        <strain evidence="9">cv. Varoflay</strain>
    </source>
</reference>
<gene>
    <name evidence="10" type="primary">LOC110783885</name>
</gene>
<protein>
    <submittedName>
        <fullName evidence="10">GDSL esterase/lipase At1g33811-like</fullName>
    </submittedName>
</protein>
<dbReference type="PANTHER" id="PTHR45650:SF12">
    <property type="entry name" value="ZINC FINGER PROTEIN"/>
    <property type="match status" value="1"/>
</dbReference>
<dbReference type="GO" id="GO:0005576">
    <property type="term" value="C:extracellular region"/>
    <property type="evidence" value="ECO:0007669"/>
    <property type="project" value="UniProtKB-SubCell"/>
</dbReference>
<dbReference type="InterPro" id="IPR035669">
    <property type="entry name" value="SGNH_plant_lipase-like"/>
</dbReference>
<accession>A0A9R0I7I8</accession>
<evidence type="ECO:0000256" key="4">
    <source>
        <dbReference type="ARBA" id="ARBA00022729"/>
    </source>
</evidence>
<evidence type="ECO:0000256" key="2">
    <source>
        <dbReference type="ARBA" id="ARBA00008668"/>
    </source>
</evidence>
<evidence type="ECO:0000256" key="6">
    <source>
        <dbReference type="ARBA" id="ARBA00022963"/>
    </source>
</evidence>
<dbReference type="PANTHER" id="PTHR45650">
    <property type="entry name" value="GDSL-LIKE LIPASE/ACYLHYDROLASE-RELATED"/>
    <property type="match status" value="1"/>
</dbReference>
<dbReference type="GO" id="GO:0016042">
    <property type="term" value="P:lipid catabolic process"/>
    <property type="evidence" value="ECO:0007669"/>
    <property type="project" value="UniProtKB-KW"/>
</dbReference>
<name>A0A9R0I7I8_SPIOL</name>
<dbReference type="GeneID" id="110783885"/>
<evidence type="ECO:0000256" key="8">
    <source>
        <dbReference type="SAM" id="Phobius"/>
    </source>
</evidence>
<dbReference type="KEGG" id="soe:110783885"/>
<dbReference type="InterPro" id="IPR036514">
    <property type="entry name" value="SGNH_hydro_sf"/>
</dbReference>
<feature type="transmembrane region" description="Helical" evidence="8">
    <location>
        <begin position="6"/>
        <end position="25"/>
    </location>
</feature>
<keyword evidence="8" id="KW-0472">Membrane</keyword>
<dbReference type="Gene3D" id="3.40.50.1110">
    <property type="entry name" value="SGNH hydrolase"/>
    <property type="match status" value="1"/>
</dbReference>
<dbReference type="CDD" id="cd01837">
    <property type="entry name" value="SGNH_plant_lipase_like"/>
    <property type="match status" value="1"/>
</dbReference>